<name>A0ACC0WBT6_9STRA</name>
<sequence>MPSLSGCEVAVTSTRILLVLFAAASYIPWAYPGWDLWLPRTWIRPRVRPVMLLVGDSLTEKGTLPQMNGWVTLLQYETKRSLHIVPRGLSGYNTRWYLKYGVPSIRSELSRGAYTPAVVTIWLGANDAALPNGSAKAQHVPLAVYKENLVSLVHAFQEMAPNAGILLITPPYVDDEVQEKWAWRSTRRGHVALSNAVTATYARACVETAHELRLPSLDLHTSFSNLTTWTRKQMLVDGLHLSARGNAFMYEQLKAKVDMAFPDVSRKSKRLLFPESKHLMESDPWNSTPVRGDARDEP</sequence>
<comment type="caution">
    <text evidence="1">The sequence shown here is derived from an EMBL/GenBank/DDBJ whole genome shotgun (WGS) entry which is preliminary data.</text>
</comment>
<dbReference type="EMBL" id="CM047582">
    <property type="protein sequence ID" value="KAI9915568.1"/>
    <property type="molecule type" value="Genomic_DNA"/>
</dbReference>
<dbReference type="Proteomes" id="UP001163321">
    <property type="component" value="Chromosome 3"/>
</dbReference>
<reference evidence="1 2" key="1">
    <citation type="journal article" date="2022" name="bioRxiv">
        <title>The genome of the oomycete Peronosclerospora sorghi, a cosmopolitan pathogen of maize and sorghum, is inflated with dispersed pseudogenes.</title>
        <authorList>
            <person name="Fletcher K."/>
            <person name="Martin F."/>
            <person name="Isakeit T."/>
            <person name="Cavanaugh K."/>
            <person name="Magill C."/>
            <person name="Michelmore R."/>
        </authorList>
    </citation>
    <scope>NUCLEOTIDE SEQUENCE [LARGE SCALE GENOMIC DNA]</scope>
    <source>
        <strain evidence="1">P6</strain>
    </source>
</reference>
<accession>A0ACC0WBT6</accession>
<proteinExistence type="predicted"/>
<evidence type="ECO:0000313" key="1">
    <source>
        <dbReference type="EMBL" id="KAI9915568.1"/>
    </source>
</evidence>
<gene>
    <name evidence="1" type="ORF">PsorP6_007873</name>
</gene>
<protein>
    <submittedName>
        <fullName evidence="1">Uncharacterized protein</fullName>
    </submittedName>
</protein>
<organism evidence="1 2">
    <name type="scientific">Peronosclerospora sorghi</name>
    <dbReference type="NCBI Taxonomy" id="230839"/>
    <lineage>
        <taxon>Eukaryota</taxon>
        <taxon>Sar</taxon>
        <taxon>Stramenopiles</taxon>
        <taxon>Oomycota</taxon>
        <taxon>Peronosporomycetes</taxon>
        <taxon>Peronosporales</taxon>
        <taxon>Peronosporaceae</taxon>
        <taxon>Peronosclerospora</taxon>
    </lineage>
</organism>
<keyword evidence="2" id="KW-1185">Reference proteome</keyword>
<evidence type="ECO:0000313" key="2">
    <source>
        <dbReference type="Proteomes" id="UP001163321"/>
    </source>
</evidence>